<dbReference type="GO" id="GO:0009097">
    <property type="term" value="P:isoleucine biosynthetic process"/>
    <property type="evidence" value="ECO:0007669"/>
    <property type="project" value="TreeGrafter"/>
</dbReference>
<dbReference type="FunFam" id="3.40.50.1100:FF:000040">
    <property type="entry name" value="L-serine dehydratase, putative"/>
    <property type="match status" value="1"/>
</dbReference>
<protein>
    <recommendedName>
        <fullName evidence="5">L-serine ammonia-lyase</fullName>
        <ecNumber evidence="5">4.3.1.17</ecNumber>
    </recommendedName>
</protein>
<evidence type="ECO:0000256" key="7">
    <source>
        <dbReference type="ARBA" id="ARBA00022490"/>
    </source>
</evidence>
<feature type="domain" description="Tryptophan synthase beta chain-like PALP" evidence="11">
    <location>
        <begin position="18"/>
        <end position="314"/>
    </location>
</feature>
<dbReference type="PANTHER" id="PTHR48078:SF2">
    <property type="entry name" value="CATABOLIC L-SERINE_THREONINE DEHYDRATASE"/>
    <property type="match status" value="1"/>
</dbReference>
<dbReference type="GO" id="GO:0006565">
    <property type="term" value="P:L-serine catabolic process"/>
    <property type="evidence" value="ECO:0007669"/>
    <property type="project" value="TreeGrafter"/>
</dbReference>
<dbReference type="GO" id="GO:0006094">
    <property type="term" value="P:gluconeogenesis"/>
    <property type="evidence" value="ECO:0007669"/>
    <property type="project" value="UniProtKB-KW"/>
</dbReference>
<sequence length="331" mass="36231">MSYPSINSSLVEVTSILKTNYRVFFKNELDQPSGSFKLRGLGHLVGKSIQKAREEGKKGVKVFSSSGGNAGLAAAYASKYYQVPCTVVLPKISKQVVIHKLEELGAEVIVHGNHWGEADEYLRETVIKSSPSDIYPVYCHPFDNPTVWEGHAAIIDDLPEQFSASDLSNLKAVVCSVGGGGLYNGIVEGLKRNNLNDVAVVAVETKQAACFHEGVKQGKSVRLEKVPTLAISLASPYISEKSLENYKSTEIKTHLELIDDKDSLQGTVDYYDTFDKRLIEPACGASTCTVMSRTDLLDKLDLKENDIVVVIVCGGVAINDEILQEYRDILK</sequence>
<evidence type="ECO:0000256" key="6">
    <source>
        <dbReference type="ARBA" id="ARBA00022432"/>
    </source>
</evidence>
<dbReference type="GO" id="GO:0005737">
    <property type="term" value="C:cytoplasm"/>
    <property type="evidence" value="ECO:0007669"/>
    <property type="project" value="UniProtKB-SubCell"/>
</dbReference>
<comment type="caution">
    <text evidence="12">The sequence shown here is derived from an EMBL/GenBank/DDBJ whole genome shotgun (WGS) entry which is preliminary data.</text>
</comment>
<dbReference type="GO" id="GO:0003941">
    <property type="term" value="F:L-serine ammonia-lyase activity"/>
    <property type="evidence" value="ECO:0007669"/>
    <property type="project" value="UniProtKB-EC"/>
</dbReference>
<dbReference type="EMBL" id="CAKXYY010000036">
    <property type="protein sequence ID" value="CAH2355854.1"/>
    <property type="molecule type" value="Genomic_DNA"/>
</dbReference>
<evidence type="ECO:0000256" key="4">
    <source>
        <dbReference type="ARBA" id="ARBA00010869"/>
    </source>
</evidence>
<dbReference type="InterPro" id="IPR000634">
    <property type="entry name" value="Ser/Thr_deHydtase_PyrdxlP-BS"/>
</dbReference>
<evidence type="ECO:0000313" key="13">
    <source>
        <dbReference type="Proteomes" id="UP000837801"/>
    </source>
</evidence>
<comment type="similarity">
    <text evidence="4">Belongs to the serine/threonine dehydratase family.</text>
</comment>
<dbReference type="GO" id="GO:0004794">
    <property type="term" value="F:threonine deaminase activity"/>
    <property type="evidence" value="ECO:0007669"/>
    <property type="project" value="TreeGrafter"/>
</dbReference>
<evidence type="ECO:0000256" key="2">
    <source>
        <dbReference type="ARBA" id="ARBA00004496"/>
    </source>
</evidence>
<evidence type="ECO:0000256" key="3">
    <source>
        <dbReference type="ARBA" id="ARBA00004742"/>
    </source>
</evidence>
<comment type="subcellular location">
    <subcellularLocation>
        <location evidence="2">Cytoplasm</location>
    </subcellularLocation>
</comment>
<keyword evidence="6" id="KW-0312">Gluconeogenesis</keyword>
<dbReference type="GO" id="GO:0006567">
    <property type="term" value="P:L-threonine catabolic process"/>
    <property type="evidence" value="ECO:0007669"/>
    <property type="project" value="TreeGrafter"/>
</dbReference>
<dbReference type="InterPro" id="IPR036052">
    <property type="entry name" value="TrpB-like_PALP_sf"/>
</dbReference>
<keyword evidence="13" id="KW-1185">Reference proteome</keyword>
<name>A0A9P0QVZ5_9ASCO</name>
<dbReference type="Gene3D" id="3.40.50.1100">
    <property type="match status" value="2"/>
</dbReference>
<gene>
    <name evidence="12" type="ORF">CLIB1423_36S00364</name>
</gene>
<keyword evidence="8" id="KW-0663">Pyridoxal phosphate</keyword>
<comment type="cofactor">
    <cofactor evidence="1">
        <name>pyridoxal 5'-phosphate</name>
        <dbReference type="ChEBI" id="CHEBI:597326"/>
    </cofactor>
</comment>
<dbReference type="AlphaFoldDB" id="A0A9P0QVZ5"/>
<dbReference type="Proteomes" id="UP000837801">
    <property type="component" value="Unassembled WGS sequence"/>
</dbReference>
<dbReference type="EC" id="4.3.1.17" evidence="5"/>
<organism evidence="12 13">
    <name type="scientific">[Candida] railenensis</name>
    <dbReference type="NCBI Taxonomy" id="45579"/>
    <lineage>
        <taxon>Eukaryota</taxon>
        <taxon>Fungi</taxon>
        <taxon>Dikarya</taxon>
        <taxon>Ascomycota</taxon>
        <taxon>Saccharomycotina</taxon>
        <taxon>Pichiomycetes</taxon>
        <taxon>Debaryomycetaceae</taxon>
        <taxon>Kurtzmaniella</taxon>
    </lineage>
</organism>
<evidence type="ECO:0000313" key="12">
    <source>
        <dbReference type="EMBL" id="CAH2355854.1"/>
    </source>
</evidence>
<evidence type="ECO:0000256" key="9">
    <source>
        <dbReference type="ARBA" id="ARBA00023239"/>
    </source>
</evidence>
<dbReference type="PROSITE" id="PS00165">
    <property type="entry name" value="DEHYDRATASE_SER_THR"/>
    <property type="match status" value="1"/>
</dbReference>
<keyword evidence="7" id="KW-0963">Cytoplasm</keyword>
<evidence type="ECO:0000256" key="10">
    <source>
        <dbReference type="ARBA" id="ARBA00049406"/>
    </source>
</evidence>
<dbReference type="GO" id="GO:0030170">
    <property type="term" value="F:pyridoxal phosphate binding"/>
    <property type="evidence" value="ECO:0007669"/>
    <property type="project" value="InterPro"/>
</dbReference>
<keyword evidence="9" id="KW-0456">Lyase</keyword>
<evidence type="ECO:0000256" key="8">
    <source>
        <dbReference type="ARBA" id="ARBA00022898"/>
    </source>
</evidence>
<evidence type="ECO:0000256" key="5">
    <source>
        <dbReference type="ARBA" id="ARBA00012093"/>
    </source>
</evidence>
<reference evidence="12" key="1">
    <citation type="submission" date="2022-03" db="EMBL/GenBank/DDBJ databases">
        <authorList>
            <person name="Legras J.-L."/>
            <person name="Devillers H."/>
            <person name="Grondin C."/>
        </authorList>
    </citation>
    <scope>NUCLEOTIDE SEQUENCE</scope>
    <source>
        <strain evidence="12">CLIB 1423</strain>
    </source>
</reference>
<comment type="pathway">
    <text evidence="3">Carbohydrate biosynthesis; gluconeogenesis.</text>
</comment>
<dbReference type="Pfam" id="PF00291">
    <property type="entry name" value="PALP"/>
    <property type="match status" value="1"/>
</dbReference>
<dbReference type="InterPro" id="IPR050147">
    <property type="entry name" value="Ser/Thr_Dehydratase"/>
</dbReference>
<evidence type="ECO:0000256" key="1">
    <source>
        <dbReference type="ARBA" id="ARBA00001933"/>
    </source>
</evidence>
<dbReference type="PANTHER" id="PTHR48078">
    <property type="entry name" value="THREONINE DEHYDRATASE, MITOCHONDRIAL-RELATED"/>
    <property type="match status" value="1"/>
</dbReference>
<evidence type="ECO:0000259" key="11">
    <source>
        <dbReference type="Pfam" id="PF00291"/>
    </source>
</evidence>
<accession>A0A9P0QVZ5</accession>
<dbReference type="OrthoDB" id="7773036at2759"/>
<comment type="catalytic activity">
    <reaction evidence="10">
        <text>L-serine = pyruvate + NH4(+)</text>
        <dbReference type="Rhea" id="RHEA:19169"/>
        <dbReference type="ChEBI" id="CHEBI:15361"/>
        <dbReference type="ChEBI" id="CHEBI:28938"/>
        <dbReference type="ChEBI" id="CHEBI:33384"/>
        <dbReference type="EC" id="4.3.1.17"/>
    </reaction>
</comment>
<dbReference type="InterPro" id="IPR001926">
    <property type="entry name" value="TrpB-like_PALP"/>
</dbReference>
<proteinExistence type="inferred from homology"/>
<dbReference type="SUPFAM" id="SSF53686">
    <property type="entry name" value="Tryptophan synthase beta subunit-like PLP-dependent enzymes"/>
    <property type="match status" value="1"/>
</dbReference>